<dbReference type="EMBL" id="JAGEOJ010000003">
    <property type="protein sequence ID" value="MBO2446864.1"/>
    <property type="molecule type" value="Genomic_DNA"/>
</dbReference>
<accession>A0A939PC12</accession>
<evidence type="ECO:0000313" key="3">
    <source>
        <dbReference type="Proteomes" id="UP000669179"/>
    </source>
</evidence>
<dbReference type="AlphaFoldDB" id="A0A939PC12"/>
<sequence>MNLTDRQRKLLFAGLVVLLAVIGVYLTLMAPGGGSDDKADSPGKTPSAAPSVSSGPSGPASPPPGISSTVDPKTFDVYKLLPFSQQEFATAADLAQKFIVANGTYRFDEAPQTFVGRLSGLVTDQLLTDLQRSASAPGMLDERRQDQVVADCTATLDRVRNIEDNSIIFLVTGNQQVTKAGKKTTDRQQWAVTVSRDGGSLKVYGFEPADDGQQGDTG</sequence>
<organism evidence="2 3">
    <name type="scientific">Actinomadura barringtoniae</name>
    <dbReference type="NCBI Taxonomy" id="1427535"/>
    <lineage>
        <taxon>Bacteria</taxon>
        <taxon>Bacillati</taxon>
        <taxon>Actinomycetota</taxon>
        <taxon>Actinomycetes</taxon>
        <taxon>Streptosporangiales</taxon>
        <taxon>Thermomonosporaceae</taxon>
        <taxon>Actinomadura</taxon>
    </lineage>
</organism>
<gene>
    <name evidence="2" type="ORF">J4573_07160</name>
</gene>
<feature type="compositionally biased region" description="Low complexity" evidence="1">
    <location>
        <begin position="46"/>
        <end position="58"/>
    </location>
</feature>
<protein>
    <submittedName>
        <fullName evidence="2">Uncharacterized protein</fullName>
    </submittedName>
</protein>
<reference evidence="2" key="1">
    <citation type="submission" date="2021-03" db="EMBL/GenBank/DDBJ databases">
        <authorList>
            <person name="Kanchanasin P."/>
            <person name="Saeng-In P."/>
            <person name="Phongsopitanun W."/>
            <person name="Yuki M."/>
            <person name="Kudo T."/>
            <person name="Ohkuma M."/>
            <person name="Tanasupawat S."/>
        </authorList>
    </citation>
    <scope>NUCLEOTIDE SEQUENCE</scope>
    <source>
        <strain evidence="2">GKU 128</strain>
    </source>
</reference>
<proteinExistence type="predicted"/>
<evidence type="ECO:0000313" key="2">
    <source>
        <dbReference type="EMBL" id="MBO2446864.1"/>
    </source>
</evidence>
<evidence type="ECO:0000256" key="1">
    <source>
        <dbReference type="SAM" id="MobiDB-lite"/>
    </source>
</evidence>
<dbReference type="Proteomes" id="UP000669179">
    <property type="component" value="Unassembled WGS sequence"/>
</dbReference>
<name>A0A939PC12_9ACTN</name>
<comment type="caution">
    <text evidence="2">The sequence shown here is derived from an EMBL/GenBank/DDBJ whole genome shotgun (WGS) entry which is preliminary data.</text>
</comment>
<dbReference type="RefSeq" id="WP_208254490.1">
    <property type="nucleotide sequence ID" value="NZ_JAGEOJ010000003.1"/>
</dbReference>
<keyword evidence="3" id="KW-1185">Reference proteome</keyword>
<feature type="region of interest" description="Disordered" evidence="1">
    <location>
        <begin position="34"/>
        <end position="68"/>
    </location>
</feature>